<dbReference type="InterPro" id="IPR000600">
    <property type="entry name" value="ROK"/>
</dbReference>
<dbReference type="CDD" id="cd00090">
    <property type="entry name" value="HTH_ARSR"/>
    <property type="match status" value="1"/>
</dbReference>
<comment type="similarity">
    <text evidence="1">Belongs to the ROK (NagC/XylR) family.</text>
</comment>
<dbReference type="STRING" id="880526.GCA_000427365_01744"/>
<dbReference type="EMBL" id="UGVL01000001">
    <property type="protein sequence ID" value="SUE34838.1"/>
    <property type="molecule type" value="Genomic_DNA"/>
</dbReference>
<evidence type="ECO:0000313" key="2">
    <source>
        <dbReference type="EMBL" id="SUE34838.1"/>
    </source>
</evidence>
<name>A0A379MT79_9BACT</name>
<dbReference type="PANTHER" id="PTHR18964">
    <property type="entry name" value="ROK (REPRESSOR, ORF, KINASE) FAMILY"/>
    <property type="match status" value="1"/>
</dbReference>
<dbReference type="Pfam" id="PF13412">
    <property type="entry name" value="HTH_24"/>
    <property type="match status" value="1"/>
</dbReference>
<dbReference type="InterPro" id="IPR036388">
    <property type="entry name" value="WH-like_DNA-bd_sf"/>
</dbReference>
<evidence type="ECO:0000256" key="1">
    <source>
        <dbReference type="ARBA" id="ARBA00006479"/>
    </source>
</evidence>
<dbReference type="InterPro" id="IPR049874">
    <property type="entry name" value="ROK_cs"/>
</dbReference>
<dbReference type="InterPro" id="IPR011991">
    <property type="entry name" value="ArsR-like_HTH"/>
</dbReference>
<dbReference type="Gene3D" id="3.30.420.40">
    <property type="match status" value="2"/>
</dbReference>
<dbReference type="InterPro" id="IPR043129">
    <property type="entry name" value="ATPase_NBD"/>
</dbReference>
<dbReference type="SUPFAM" id="SSF53067">
    <property type="entry name" value="Actin-like ATPase domain"/>
    <property type="match status" value="1"/>
</dbReference>
<proteinExistence type="inferred from homology"/>
<dbReference type="RefSeq" id="WP_027291367.1">
    <property type="nucleotide sequence ID" value="NZ_CALVFX010000006.1"/>
</dbReference>
<accession>A0A379MT79</accession>
<dbReference type="Gene3D" id="1.10.10.10">
    <property type="entry name" value="Winged helix-like DNA-binding domain superfamily/Winged helix DNA-binding domain"/>
    <property type="match status" value="1"/>
</dbReference>
<organism evidence="2 3">
    <name type="scientific">Rikenella microfusus</name>
    <dbReference type="NCBI Taxonomy" id="28139"/>
    <lineage>
        <taxon>Bacteria</taxon>
        <taxon>Pseudomonadati</taxon>
        <taxon>Bacteroidota</taxon>
        <taxon>Bacteroidia</taxon>
        <taxon>Bacteroidales</taxon>
        <taxon>Rikenellaceae</taxon>
        <taxon>Rikenella</taxon>
    </lineage>
</organism>
<reference evidence="2 3" key="1">
    <citation type="submission" date="2018-06" db="EMBL/GenBank/DDBJ databases">
        <authorList>
            <consortium name="Pathogen Informatics"/>
            <person name="Doyle S."/>
        </authorList>
    </citation>
    <scope>NUCLEOTIDE SEQUENCE [LARGE SCALE GENOMIC DNA]</scope>
    <source>
        <strain evidence="2 3">NCTC11190</strain>
    </source>
</reference>
<gene>
    <name evidence="2" type="primary">mlc</name>
    <name evidence="2" type="ORF">NCTC11190_02074</name>
</gene>
<dbReference type="GO" id="GO:0006355">
    <property type="term" value="P:regulation of DNA-templated transcription"/>
    <property type="evidence" value="ECO:0007669"/>
    <property type="project" value="UniProtKB-ARBA"/>
</dbReference>
<keyword evidence="3" id="KW-1185">Reference proteome</keyword>
<dbReference type="AlphaFoldDB" id="A0A379MT79"/>
<dbReference type="Pfam" id="PF00480">
    <property type="entry name" value="ROK"/>
    <property type="match status" value="1"/>
</dbReference>
<dbReference type="PROSITE" id="PS01125">
    <property type="entry name" value="ROK"/>
    <property type="match status" value="1"/>
</dbReference>
<sequence length="410" mass="43825">MTANTSILGSVSDENMSVVAYKAFMLKRRIILALATEGDCTIADLSRILSVSNPTITKLVGELIQEGYVRDLGKIETGGGRRPCAFGLVSDSGYFLGVTILDDTLCFGVIDLNKNTVTVQKDVPFAYGTNAQFVDNLVERIGEFIAALGGARDKILGMGITVKGRVDAASGVIYNTMNADGFPLARIVTEKTGLETIVENDTRAMTYAEYLSGGSGGVQNALFINVGRGIGVGIIVRGKLYYGKSGFSGEFGHIPFFDNEKICQCGKKGCLETEASGMALETIFAERMREGASSILSDKFLRGETVTMHDIIEAAKNDDVLSIDLITGIGEKLGRGISVLINLFNPELVVIGGPLSEVGDYLMLPIRTALNKYSLRLVTRDTTLRLSSLGDTAGVLGAALLTRNRMLGIL</sequence>
<dbReference type="PANTHER" id="PTHR18964:SF149">
    <property type="entry name" value="BIFUNCTIONAL UDP-N-ACETYLGLUCOSAMINE 2-EPIMERASE_N-ACETYLMANNOSAMINE KINASE"/>
    <property type="match status" value="1"/>
</dbReference>
<protein>
    <submittedName>
        <fullName evidence="2">Making large colonies protein</fullName>
    </submittedName>
</protein>
<dbReference type="OrthoDB" id="9810372at2"/>
<dbReference type="Proteomes" id="UP000255233">
    <property type="component" value="Unassembled WGS sequence"/>
</dbReference>
<dbReference type="SUPFAM" id="SSF46785">
    <property type="entry name" value="Winged helix' DNA-binding domain"/>
    <property type="match status" value="1"/>
</dbReference>
<dbReference type="InterPro" id="IPR036390">
    <property type="entry name" value="WH_DNA-bd_sf"/>
</dbReference>
<evidence type="ECO:0000313" key="3">
    <source>
        <dbReference type="Proteomes" id="UP000255233"/>
    </source>
</evidence>